<dbReference type="EMBL" id="BGPR01001119">
    <property type="protein sequence ID" value="GBM45977.1"/>
    <property type="molecule type" value="Genomic_DNA"/>
</dbReference>
<reference evidence="1 2" key="1">
    <citation type="journal article" date="2019" name="Sci. Rep.">
        <title>Orb-weaving spider Araneus ventricosus genome elucidates the spidroin gene catalogue.</title>
        <authorList>
            <person name="Kono N."/>
            <person name="Nakamura H."/>
            <person name="Ohtoshi R."/>
            <person name="Moran D.A.P."/>
            <person name="Shinohara A."/>
            <person name="Yoshida Y."/>
            <person name="Fujiwara M."/>
            <person name="Mori M."/>
            <person name="Tomita M."/>
            <person name="Arakawa K."/>
        </authorList>
    </citation>
    <scope>NUCLEOTIDE SEQUENCE [LARGE SCALE GENOMIC DNA]</scope>
</reference>
<feature type="non-terminal residue" evidence="1">
    <location>
        <position position="1"/>
    </location>
</feature>
<organism evidence="1 2">
    <name type="scientific">Araneus ventricosus</name>
    <name type="common">Orbweaver spider</name>
    <name type="synonym">Epeira ventricosa</name>
    <dbReference type="NCBI Taxonomy" id="182803"/>
    <lineage>
        <taxon>Eukaryota</taxon>
        <taxon>Metazoa</taxon>
        <taxon>Ecdysozoa</taxon>
        <taxon>Arthropoda</taxon>
        <taxon>Chelicerata</taxon>
        <taxon>Arachnida</taxon>
        <taxon>Araneae</taxon>
        <taxon>Araneomorphae</taxon>
        <taxon>Entelegynae</taxon>
        <taxon>Araneoidea</taxon>
        <taxon>Araneidae</taxon>
        <taxon>Araneus</taxon>
    </lineage>
</organism>
<gene>
    <name evidence="1" type="ORF">AVEN_82148_1</name>
</gene>
<dbReference type="Proteomes" id="UP000499080">
    <property type="component" value="Unassembled WGS sequence"/>
</dbReference>
<dbReference type="AlphaFoldDB" id="A0A4Y2FY88"/>
<evidence type="ECO:0000313" key="1">
    <source>
        <dbReference type="EMBL" id="GBM45977.1"/>
    </source>
</evidence>
<sequence length="43" mass="5078">LASRSEKTKSSMNYDRCISFNATRAKSQELKYFRFPKDEERSA</sequence>
<protein>
    <submittedName>
        <fullName evidence="1">Uncharacterized protein</fullName>
    </submittedName>
</protein>
<name>A0A4Y2FY88_ARAVE</name>
<accession>A0A4Y2FY88</accession>
<comment type="caution">
    <text evidence="1">The sequence shown here is derived from an EMBL/GenBank/DDBJ whole genome shotgun (WGS) entry which is preliminary data.</text>
</comment>
<evidence type="ECO:0000313" key="2">
    <source>
        <dbReference type="Proteomes" id="UP000499080"/>
    </source>
</evidence>
<proteinExistence type="predicted"/>
<keyword evidence="2" id="KW-1185">Reference proteome</keyword>